<evidence type="ECO:0000313" key="2">
    <source>
        <dbReference type="Proteomes" id="UP000306378"/>
    </source>
</evidence>
<dbReference type="AlphaFoldDB" id="A0A5R8NC48"/>
<protein>
    <submittedName>
        <fullName evidence="1">ATP-binding protein</fullName>
    </submittedName>
</protein>
<sequence length="144" mass="15492">MTEHVSRITADPTTTVGVRVPADLDQLLMLRALTETVSLIADFALDEVTDIRLALDEVATSLILDAVPGSELTCDFSYGDNRMTVAVASVAATESVGEKHSFGWHIVRTLTESISTEQRPFDETTGGYPTTARFTWVRGGSDGG</sequence>
<dbReference type="GO" id="GO:0005524">
    <property type="term" value="F:ATP binding"/>
    <property type="evidence" value="ECO:0007669"/>
    <property type="project" value="UniProtKB-KW"/>
</dbReference>
<comment type="caution">
    <text evidence="1">The sequence shown here is derived from an EMBL/GenBank/DDBJ whole genome shotgun (WGS) entry which is preliminary data.</text>
</comment>
<dbReference type="RefSeq" id="WP_138452573.1">
    <property type="nucleotide sequence ID" value="NZ_VBUT01000013.1"/>
</dbReference>
<proteinExistence type="predicted"/>
<keyword evidence="1" id="KW-0067">ATP-binding</keyword>
<dbReference type="EMBL" id="VBUT01000013">
    <property type="protein sequence ID" value="TLF73295.1"/>
    <property type="molecule type" value="Genomic_DNA"/>
</dbReference>
<organism evidence="1 2">
    <name type="scientific">Nocardia cyriacigeorgica</name>
    <dbReference type="NCBI Taxonomy" id="135487"/>
    <lineage>
        <taxon>Bacteria</taxon>
        <taxon>Bacillati</taxon>
        <taxon>Actinomycetota</taxon>
        <taxon>Actinomycetes</taxon>
        <taxon>Mycobacteriales</taxon>
        <taxon>Nocardiaceae</taxon>
        <taxon>Nocardia</taxon>
    </lineage>
</organism>
<reference evidence="1 2" key="1">
    <citation type="submission" date="2019-05" db="EMBL/GenBank/DDBJ databases">
        <title>Genomes sequences of two Nocardia cyriacigeorgica environmental isolates, type strains Nocardia asteroides ATCC 19247 and Nocardia cyriacigeorgica DSM 44484.</title>
        <authorList>
            <person name="Vautrin F."/>
            <person name="Bergeron E."/>
            <person name="Dubost A."/>
            <person name="Abrouk D."/>
            <person name="Rodriguez Nava V."/>
            <person name="Pujic P."/>
        </authorList>
    </citation>
    <scope>NUCLEOTIDE SEQUENCE [LARGE SCALE GENOMIC DNA]</scope>
    <source>
        <strain evidence="1 2">EML 446</strain>
    </source>
</reference>
<accession>A0A5R8NC48</accession>
<dbReference type="Gene3D" id="3.30.565.10">
    <property type="entry name" value="Histidine kinase-like ATPase, C-terminal domain"/>
    <property type="match status" value="1"/>
</dbReference>
<dbReference type="Proteomes" id="UP000306378">
    <property type="component" value="Unassembled WGS sequence"/>
</dbReference>
<keyword evidence="1" id="KW-0547">Nucleotide-binding</keyword>
<evidence type="ECO:0000313" key="1">
    <source>
        <dbReference type="EMBL" id="TLF73295.1"/>
    </source>
</evidence>
<gene>
    <name evidence="1" type="ORF">FEK34_27570</name>
</gene>
<dbReference type="InterPro" id="IPR036890">
    <property type="entry name" value="HATPase_C_sf"/>
</dbReference>
<name>A0A5R8NC48_9NOCA</name>